<evidence type="ECO:0000259" key="1">
    <source>
        <dbReference type="Pfam" id="PF17919"/>
    </source>
</evidence>
<dbReference type="EMBL" id="CP133612">
    <property type="protein sequence ID" value="WMV07991.1"/>
    <property type="molecule type" value="Genomic_DNA"/>
</dbReference>
<dbReference type="Pfam" id="PF17919">
    <property type="entry name" value="RT_RNaseH_2"/>
    <property type="match status" value="1"/>
</dbReference>
<dbReference type="InterPro" id="IPR051320">
    <property type="entry name" value="Viral_Replic_Matur_Polypro"/>
</dbReference>
<dbReference type="Proteomes" id="UP001234989">
    <property type="component" value="Chromosome 1"/>
</dbReference>
<reference evidence="2" key="1">
    <citation type="submission" date="2023-08" db="EMBL/GenBank/DDBJ databases">
        <title>A de novo genome assembly of Solanum verrucosum Schlechtendal, a Mexican diploid species geographically isolated from the other diploid A-genome species in potato relatives.</title>
        <authorList>
            <person name="Hosaka K."/>
        </authorList>
    </citation>
    <scope>NUCLEOTIDE SEQUENCE</scope>
    <source>
        <tissue evidence="2">Young leaves</tissue>
    </source>
</reference>
<gene>
    <name evidence="2" type="ORF">MTR67_001376</name>
</gene>
<dbReference type="InterPro" id="IPR043502">
    <property type="entry name" value="DNA/RNA_pol_sf"/>
</dbReference>
<organism evidence="2 3">
    <name type="scientific">Solanum verrucosum</name>
    <dbReference type="NCBI Taxonomy" id="315347"/>
    <lineage>
        <taxon>Eukaryota</taxon>
        <taxon>Viridiplantae</taxon>
        <taxon>Streptophyta</taxon>
        <taxon>Embryophyta</taxon>
        <taxon>Tracheophyta</taxon>
        <taxon>Spermatophyta</taxon>
        <taxon>Magnoliopsida</taxon>
        <taxon>eudicotyledons</taxon>
        <taxon>Gunneridae</taxon>
        <taxon>Pentapetalae</taxon>
        <taxon>asterids</taxon>
        <taxon>lamiids</taxon>
        <taxon>Solanales</taxon>
        <taxon>Solanaceae</taxon>
        <taxon>Solanoideae</taxon>
        <taxon>Solaneae</taxon>
        <taxon>Solanum</taxon>
    </lineage>
</organism>
<dbReference type="PANTHER" id="PTHR33064:SF40">
    <property type="entry name" value="REVERSE TRANSCRIPTASE_RETROTRANSPOSON-DERIVED PROTEIN RNASE H-LIKE DOMAIN-CONTAINING PROTEIN"/>
    <property type="match status" value="1"/>
</dbReference>
<keyword evidence="3" id="KW-1185">Reference proteome</keyword>
<proteinExistence type="predicted"/>
<dbReference type="AlphaFoldDB" id="A0AAF0PSP0"/>
<dbReference type="InterPro" id="IPR041577">
    <property type="entry name" value="RT_RNaseH_2"/>
</dbReference>
<evidence type="ECO:0000313" key="3">
    <source>
        <dbReference type="Proteomes" id="UP001234989"/>
    </source>
</evidence>
<evidence type="ECO:0000313" key="2">
    <source>
        <dbReference type="EMBL" id="WMV07991.1"/>
    </source>
</evidence>
<accession>A0AAF0PSP0</accession>
<sequence length="90" mass="10402">MKAVKRIWSVRCEEDFQNMKEAIASESIFKLHVFKLPFEVHTDGSDEAVGGVLVKEVHLVAFESRKLNNTEQRYSTHEKKMVVVVHCLQD</sequence>
<dbReference type="PANTHER" id="PTHR33064">
    <property type="entry name" value="POL PROTEIN"/>
    <property type="match status" value="1"/>
</dbReference>
<name>A0AAF0PSP0_SOLVR</name>
<protein>
    <recommendedName>
        <fullName evidence="1">Reverse transcriptase/retrotransposon-derived protein RNase H-like domain-containing protein</fullName>
    </recommendedName>
</protein>
<feature type="domain" description="Reverse transcriptase/retrotransposon-derived protein RNase H-like" evidence="1">
    <location>
        <begin position="8"/>
        <end position="89"/>
    </location>
</feature>
<dbReference type="SUPFAM" id="SSF56672">
    <property type="entry name" value="DNA/RNA polymerases"/>
    <property type="match status" value="1"/>
</dbReference>